<dbReference type="InterPro" id="IPR031314">
    <property type="entry name" value="DNK_dom"/>
</dbReference>
<dbReference type="PIRSF" id="PIRSF000705">
    <property type="entry name" value="DNK"/>
    <property type="match status" value="1"/>
</dbReference>
<dbReference type="STRING" id="243272.MARTH_orf378"/>
<evidence type="ECO:0000256" key="2">
    <source>
        <dbReference type="PIRSR" id="PIRSR000705-3"/>
    </source>
</evidence>
<keyword evidence="4" id="KW-0808">Transferase</keyword>
<reference evidence="4 5" key="1">
    <citation type="journal article" date="2008" name="Infect. Immun.">
        <title>Genome of Mycoplasma arthritidis.</title>
        <authorList>
            <person name="Dybvig K."/>
            <person name="Zuhua C."/>
            <person name="Lao P."/>
            <person name="Jordan D.S."/>
            <person name="French C.T."/>
            <person name="Tu A.H."/>
            <person name="Loraine A.E."/>
        </authorList>
    </citation>
    <scope>NUCLEOTIDE SEQUENCE [LARGE SCALE GENOMIC DNA]</scope>
    <source>
        <strain evidence="4 5">158L3-1</strain>
    </source>
</reference>
<dbReference type="Proteomes" id="UP000008812">
    <property type="component" value="Chromosome"/>
</dbReference>
<dbReference type="Pfam" id="PF01712">
    <property type="entry name" value="dNK"/>
    <property type="match status" value="1"/>
</dbReference>
<organism evidence="4 5">
    <name type="scientific">Metamycoplasma arthritidis (strain 158L3-1)</name>
    <name type="common">Mycoplasma arthritidis</name>
    <dbReference type="NCBI Taxonomy" id="243272"/>
    <lineage>
        <taxon>Bacteria</taxon>
        <taxon>Bacillati</taxon>
        <taxon>Mycoplasmatota</taxon>
        <taxon>Mycoplasmoidales</taxon>
        <taxon>Metamycoplasmataceae</taxon>
        <taxon>Metamycoplasma</taxon>
    </lineage>
</organism>
<dbReference type="InterPro" id="IPR027417">
    <property type="entry name" value="P-loop_NTPase"/>
</dbReference>
<name>B3PMJ5_META1</name>
<dbReference type="PANTHER" id="PTHR10513:SF35">
    <property type="entry name" value="DEOXYADENOSINE KINASE"/>
    <property type="match status" value="1"/>
</dbReference>
<keyword evidence="4" id="KW-0418">Kinase</keyword>
<sequence>MVIGISGMIAAGKSQLSDKLYKHYEDSVMLHEFEENDEVFNTFLKWLYEKQPNLTIGFQSYIVENHSAKFAEVFKKYQSENKDPQKSHIFLDRFSVEHYIFAKLILNEKEPKYLKAYDALFETLITKEELPDFAIFLDISFETFKNRILKRGRESEIANFDDNFAYFKNLHDNYLKIFKEIAEKFKLKYFIIDTNDKTETEVFHEAVKIIENETKNVR</sequence>
<dbReference type="Gene3D" id="3.40.50.300">
    <property type="entry name" value="P-loop containing nucleotide triphosphate hydrolases"/>
    <property type="match status" value="1"/>
</dbReference>
<dbReference type="GO" id="GO:0005737">
    <property type="term" value="C:cytoplasm"/>
    <property type="evidence" value="ECO:0007669"/>
    <property type="project" value="TreeGrafter"/>
</dbReference>
<accession>B3PMJ5</accession>
<evidence type="ECO:0000313" key="5">
    <source>
        <dbReference type="Proteomes" id="UP000008812"/>
    </source>
</evidence>
<dbReference type="GO" id="GO:0019136">
    <property type="term" value="F:deoxynucleoside kinase activity"/>
    <property type="evidence" value="ECO:0007669"/>
    <property type="project" value="InterPro"/>
</dbReference>
<evidence type="ECO:0000256" key="1">
    <source>
        <dbReference type="PIRSR" id="PIRSR000705-1"/>
    </source>
</evidence>
<feature type="binding site" evidence="2">
    <location>
        <begin position="147"/>
        <end position="151"/>
    </location>
    <ligand>
        <name>ATP</name>
        <dbReference type="ChEBI" id="CHEBI:30616"/>
    </ligand>
</feature>
<keyword evidence="2" id="KW-0067">ATP-binding</keyword>
<feature type="domain" description="Deoxynucleoside kinase" evidence="3">
    <location>
        <begin position="3"/>
        <end position="204"/>
    </location>
</feature>
<dbReference type="EMBL" id="CP001047">
    <property type="protein sequence ID" value="ACF07247.1"/>
    <property type="molecule type" value="Genomic_DNA"/>
</dbReference>
<dbReference type="InterPro" id="IPR050566">
    <property type="entry name" value="Deoxyribonucleoside_kinase"/>
</dbReference>
<proteinExistence type="predicted"/>
<dbReference type="GO" id="GO:0005524">
    <property type="term" value="F:ATP binding"/>
    <property type="evidence" value="ECO:0007669"/>
    <property type="project" value="UniProtKB-KW"/>
</dbReference>
<dbReference type="SUPFAM" id="SSF52540">
    <property type="entry name" value="P-loop containing nucleoside triphosphate hydrolases"/>
    <property type="match status" value="1"/>
</dbReference>
<dbReference type="PANTHER" id="PTHR10513">
    <property type="entry name" value="DEOXYNUCLEOSIDE KINASE"/>
    <property type="match status" value="1"/>
</dbReference>
<dbReference type="RefSeq" id="WP_012498204.1">
    <property type="nucleotide sequence ID" value="NC_011025.1"/>
</dbReference>
<feature type="active site" description="Proton acceptor" evidence="1">
    <location>
        <position position="92"/>
    </location>
</feature>
<protein>
    <submittedName>
        <fullName evidence="4">Deoxyguanosine kinase</fullName>
    </submittedName>
</protein>
<keyword evidence="5" id="KW-1185">Reference proteome</keyword>
<keyword evidence="2" id="KW-0547">Nucleotide-binding</keyword>
<gene>
    <name evidence="4" type="primary">dgk</name>
    <name evidence="4" type="ordered locus">MARTH_orf378</name>
</gene>
<dbReference type="eggNOG" id="COG1428">
    <property type="taxonomic scope" value="Bacteria"/>
</dbReference>
<dbReference type="AlphaFoldDB" id="B3PMJ5"/>
<evidence type="ECO:0000313" key="4">
    <source>
        <dbReference type="EMBL" id="ACF07247.1"/>
    </source>
</evidence>
<dbReference type="KEGG" id="mat:MARTH_orf378"/>
<dbReference type="HOGENOM" id="CLU_110684_0_0_14"/>
<dbReference type="InterPro" id="IPR002624">
    <property type="entry name" value="DCK/DGK"/>
</dbReference>
<evidence type="ECO:0000259" key="3">
    <source>
        <dbReference type="Pfam" id="PF01712"/>
    </source>
</evidence>